<dbReference type="AlphaFoldDB" id="A0A8R2NKV4"/>
<evidence type="ECO:0000259" key="1">
    <source>
        <dbReference type="Pfam" id="PF24667"/>
    </source>
</evidence>
<dbReference type="PANTHER" id="PTHR35249">
    <property type="entry name" value="DYNEIN REGULATORY COMPLEX SUBUNIT 7"/>
    <property type="match status" value="1"/>
</dbReference>
<reference evidence="2" key="2">
    <citation type="submission" date="2022-06" db="UniProtKB">
        <authorList>
            <consortium name="EnsemblMetazoa"/>
        </authorList>
    </citation>
    <scope>IDENTIFICATION</scope>
</reference>
<name>A0A8R2NKV4_ACYPI</name>
<sequence>MPNSWVNVLEVPRNSMNLTIKNSKLFVKLKCILILEYHMLYPSGKKVVTYMNAIKEFYADYIMLDGLIEKTTFFTDSEYVNKKFVTEIYKHRIDKLIRVETKYTTKENETVEYFRSGRDDFLKTHTFYGDCNNIKTKRFVTFYNLRLDSMAELNIDENSFITTFNDRSDLLFCRKCIFQQTEKNDCQNLNVKRKPTRWLQEFIWWSRKGQKAMT</sequence>
<protein>
    <recommendedName>
        <fullName evidence="1">Dynein regulatory complex subunit 7 MORN domain-containing protein</fullName>
    </recommendedName>
</protein>
<accession>A0A8R2NKV4</accession>
<dbReference type="PANTHER" id="PTHR35249:SF2">
    <property type="entry name" value="DYNEIN REGULATORY COMPLEX SUBUNIT 7"/>
    <property type="match status" value="1"/>
</dbReference>
<dbReference type="Pfam" id="PF24667">
    <property type="entry name" value="MORN_DRC7"/>
    <property type="match status" value="1"/>
</dbReference>
<reference evidence="3" key="1">
    <citation type="submission" date="2010-06" db="EMBL/GenBank/DDBJ databases">
        <authorList>
            <person name="Jiang H."/>
            <person name="Abraham K."/>
            <person name="Ali S."/>
            <person name="Alsbrooks S.L."/>
            <person name="Anim B.N."/>
            <person name="Anosike U.S."/>
            <person name="Attaway T."/>
            <person name="Bandaranaike D.P."/>
            <person name="Battles P.K."/>
            <person name="Bell S.N."/>
            <person name="Bell A.V."/>
            <person name="Beltran B."/>
            <person name="Bickham C."/>
            <person name="Bustamante Y."/>
            <person name="Caleb T."/>
            <person name="Canada A."/>
            <person name="Cardenas V."/>
            <person name="Carter K."/>
            <person name="Chacko J."/>
            <person name="Chandrabose M.N."/>
            <person name="Chavez D."/>
            <person name="Chavez A."/>
            <person name="Chen L."/>
            <person name="Chu H.-S."/>
            <person name="Claassen K.J."/>
            <person name="Cockrell R."/>
            <person name="Collins M."/>
            <person name="Cooper J.A."/>
            <person name="Cree A."/>
            <person name="Curry S.M."/>
            <person name="Da Y."/>
            <person name="Dao M.D."/>
            <person name="Das B."/>
            <person name="Davila M.-L."/>
            <person name="Davy-Carroll L."/>
            <person name="Denson S."/>
            <person name="Dinh H."/>
            <person name="Ebong V.E."/>
            <person name="Edwards J.R."/>
            <person name="Egan A."/>
            <person name="El-Daye J."/>
            <person name="Escobedo L."/>
            <person name="Fernandez S."/>
            <person name="Fernando P.R."/>
            <person name="Flagg N."/>
            <person name="Forbes L.D."/>
            <person name="Fowler R.G."/>
            <person name="Fu Q."/>
            <person name="Gabisi R.A."/>
            <person name="Ganer J."/>
            <person name="Garbino Pronczuk A."/>
            <person name="Garcia R.M."/>
            <person name="Garner T."/>
            <person name="Garrett T.E."/>
            <person name="Gonzalez D.A."/>
            <person name="Hamid H."/>
            <person name="Hawkins E.S."/>
            <person name="Hirani K."/>
            <person name="Hogues M.E."/>
            <person name="Hollins B."/>
            <person name="Hsiao C.-H."/>
            <person name="Jabil R."/>
            <person name="James M.L."/>
            <person name="Jhangiani S.N."/>
            <person name="Johnson B."/>
            <person name="Johnson Q."/>
            <person name="Joshi V."/>
            <person name="Kalu J.B."/>
            <person name="Kam C."/>
            <person name="Kashfia A."/>
            <person name="Keebler J."/>
            <person name="Kisamo H."/>
            <person name="Kovar C.L."/>
            <person name="Lago L.A."/>
            <person name="Lai C.-Y."/>
            <person name="Laidlaw J."/>
            <person name="Lara F."/>
            <person name="Le T.-K."/>
            <person name="Lee S.L."/>
            <person name="Legall F.H."/>
            <person name="Lemon S.J."/>
            <person name="Lewis L.R."/>
            <person name="Li B."/>
            <person name="Liu Y."/>
            <person name="Liu Y.-S."/>
            <person name="Lopez J."/>
            <person name="Lozado R.J."/>
            <person name="Lu J."/>
            <person name="Madu R.C."/>
            <person name="Maheshwari M."/>
            <person name="Maheshwari R."/>
            <person name="Malloy K."/>
            <person name="Martinez E."/>
            <person name="Mathew T."/>
            <person name="Mercado I.C."/>
            <person name="Mercado C."/>
            <person name="Meyer B."/>
            <person name="Montgomery K."/>
            <person name="Morgan M.B."/>
            <person name="Munidasa M."/>
            <person name="Nazareth L.V."/>
            <person name="Nelson J."/>
            <person name="Ng B.M."/>
            <person name="Nguyen N.B."/>
            <person name="Nguyen P.Q."/>
            <person name="Nguyen T."/>
            <person name="Obregon M."/>
            <person name="Okwuonu G.O."/>
            <person name="Onwere C.G."/>
            <person name="Orozco G."/>
            <person name="Parra A."/>
            <person name="Patel S."/>
            <person name="Patil S."/>
            <person name="Perez A."/>
            <person name="Perez Y."/>
            <person name="Pham C."/>
            <person name="Primus E.L."/>
            <person name="Pu L.-L."/>
            <person name="Puazo M."/>
            <person name="Qin X."/>
            <person name="Quiroz J.B."/>
            <person name="Reese J."/>
            <person name="Richards S."/>
            <person name="Rives C.M."/>
            <person name="Robberts R."/>
            <person name="Ruiz S.J."/>
            <person name="Ruiz M.J."/>
            <person name="Santibanez J."/>
            <person name="Schneider B.W."/>
            <person name="Sisson I."/>
            <person name="Smith M."/>
            <person name="Sodergren E."/>
            <person name="Song X.-Z."/>
            <person name="Song B.B."/>
            <person name="Summersgill H."/>
            <person name="Thelus R."/>
            <person name="Thornton R.D."/>
            <person name="Trejos Z.Y."/>
            <person name="Usmani K."/>
            <person name="Vattathil S."/>
            <person name="Villasana D."/>
            <person name="Walker D.L."/>
            <person name="Wang S."/>
            <person name="Wang K."/>
            <person name="White C.S."/>
            <person name="Williams A.C."/>
            <person name="Williamson J."/>
            <person name="Wilson K."/>
            <person name="Woghiren I.O."/>
            <person name="Woodworth J.R."/>
            <person name="Worley K.C."/>
            <person name="Wright R.A."/>
            <person name="Wu W."/>
            <person name="Young L."/>
            <person name="Zhang L."/>
            <person name="Zhang J."/>
            <person name="Zhu Y."/>
            <person name="Muzny D.M."/>
            <person name="Weinstock G."/>
            <person name="Gibbs R.A."/>
        </authorList>
    </citation>
    <scope>NUCLEOTIDE SEQUENCE [LARGE SCALE GENOMIC DNA]</scope>
    <source>
        <strain evidence="3">LSR1</strain>
    </source>
</reference>
<dbReference type="OrthoDB" id="10262874at2759"/>
<dbReference type="GeneID" id="115033563"/>
<feature type="domain" description="Dynein regulatory complex subunit 7 MORN" evidence="1">
    <location>
        <begin position="42"/>
        <end position="192"/>
    </location>
</feature>
<dbReference type="InterPro" id="IPR056291">
    <property type="entry name" value="MORN_DRC7"/>
</dbReference>
<proteinExistence type="predicted"/>
<dbReference type="Proteomes" id="UP000007819">
    <property type="component" value="Chromosome A1"/>
</dbReference>
<dbReference type="GO" id="GO:0031514">
    <property type="term" value="C:motile cilium"/>
    <property type="evidence" value="ECO:0007669"/>
    <property type="project" value="TreeGrafter"/>
</dbReference>
<dbReference type="InterPro" id="IPR033551">
    <property type="entry name" value="DRC7/lobo"/>
</dbReference>
<dbReference type="KEGG" id="api:115033563"/>
<dbReference type="GO" id="GO:0030317">
    <property type="term" value="P:flagellated sperm motility"/>
    <property type="evidence" value="ECO:0007669"/>
    <property type="project" value="TreeGrafter"/>
</dbReference>
<dbReference type="RefSeq" id="XP_029342218.1">
    <property type="nucleotide sequence ID" value="XM_029486358.1"/>
</dbReference>
<organism evidence="2 3">
    <name type="scientific">Acyrthosiphon pisum</name>
    <name type="common">Pea aphid</name>
    <dbReference type="NCBI Taxonomy" id="7029"/>
    <lineage>
        <taxon>Eukaryota</taxon>
        <taxon>Metazoa</taxon>
        <taxon>Ecdysozoa</taxon>
        <taxon>Arthropoda</taxon>
        <taxon>Hexapoda</taxon>
        <taxon>Insecta</taxon>
        <taxon>Pterygota</taxon>
        <taxon>Neoptera</taxon>
        <taxon>Paraneoptera</taxon>
        <taxon>Hemiptera</taxon>
        <taxon>Sternorrhyncha</taxon>
        <taxon>Aphidomorpha</taxon>
        <taxon>Aphidoidea</taxon>
        <taxon>Aphididae</taxon>
        <taxon>Macrosiphini</taxon>
        <taxon>Acyrthosiphon</taxon>
    </lineage>
</organism>
<evidence type="ECO:0000313" key="2">
    <source>
        <dbReference type="EnsemblMetazoa" id="XP_029342218.1"/>
    </source>
</evidence>
<evidence type="ECO:0000313" key="3">
    <source>
        <dbReference type="Proteomes" id="UP000007819"/>
    </source>
</evidence>
<keyword evidence="3" id="KW-1185">Reference proteome</keyword>
<dbReference type="EnsemblMetazoa" id="XM_029486358.1">
    <property type="protein sequence ID" value="XP_029342218.1"/>
    <property type="gene ID" value="LOC115033563"/>
</dbReference>